<feature type="compositionally biased region" description="Polar residues" evidence="3">
    <location>
        <begin position="39"/>
        <end position="57"/>
    </location>
</feature>
<dbReference type="Proteomes" id="UP000811619">
    <property type="component" value="Unassembled WGS sequence"/>
</dbReference>
<evidence type="ECO:0000313" key="5">
    <source>
        <dbReference type="Proteomes" id="UP000811619"/>
    </source>
</evidence>
<dbReference type="AlphaFoldDB" id="A0A8K0J8B4"/>
<dbReference type="SMART" id="SM00384">
    <property type="entry name" value="AT_hook"/>
    <property type="match status" value="2"/>
</dbReference>
<accession>A0A8K0J8B4</accession>
<feature type="compositionally biased region" description="Polar residues" evidence="3">
    <location>
        <begin position="214"/>
        <end position="226"/>
    </location>
</feature>
<comment type="caution">
    <text evidence="4">The sequence shown here is derived from an EMBL/GenBank/DDBJ whole genome shotgun (WGS) entry which is preliminary data.</text>
</comment>
<evidence type="ECO:0000256" key="1">
    <source>
        <dbReference type="ARBA" id="ARBA00022737"/>
    </source>
</evidence>
<feature type="compositionally biased region" description="Basic and acidic residues" evidence="3">
    <location>
        <begin position="337"/>
        <end position="349"/>
    </location>
</feature>
<feature type="region of interest" description="Disordered" evidence="3">
    <location>
        <begin position="97"/>
        <end position="270"/>
    </location>
</feature>
<gene>
    <name evidence="4" type="ORF">E4U42_002407</name>
</gene>
<dbReference type="GO" id="GO:0003677">
    <property type="term" value="F:DNA binding"/>
    <property type="evidence" value="ECO:0007669"/>
    <property type="project" value="UniProtKB-KW"/>
</dbReference>
<feature type="region of interest" description="Disordered" evidence="3">
    <location>
        <begin position="282"/>
        <end position="434"/>
    </location>
</feature>
<keyword evidence="5" id="KW-1185">Reference proteome</keyword>
<proteinExistence type="predicted"/>
<dbReference type="InterPro" id="IPR000116">
    <property type="entry name" value="HMGA"/>
</dbReference>
<dbReference type="PRINTS" id="PR00930">
    <property type="entry name" value="HIGHMOBLTYIY"/>
</dbReference>
<dbReference type="GO" id="GO:0005634">
    <property type="term" value="C:nucleus"/>
    <property type="evidence" value="ECO:0007669"/>
    <property type="project" value="InterPro"/>
</dbReference>
<feature type="compositionally biased region" description="Basic and acidic residues" evidence="3">
    <location>
        <begin position="368"/>
        <end position="379"/>
    </location>
</feature>
<dbReference type="PRINTS" id="PR00929">
    <property type="entry name" value="ATHOOK"/>
</dbReference>
<reference evidence="4" key="1">
    <citation type="journal article" date="2020" name="bioRxiv">
        <title>Whole genome comparisons of ergot fungi reveals the divergence and evolution of species within the genus Claviceps are the result of varying mechanisms driving genome evolution and host range expansion.</title>
        <authorList>
            <person name="Wyka S.A."/>
            <person name="Mondo S.J."/>
            <person name="Liu M."/>
            <person name="Dettman J."/>
            <person name="Nalam V."/>
            <person name="Broders K.D."/>
        </authorList>
    </citation>
    <scope>NUCLEOTIDE SEQUENCE</scope>
    <source>
        <strain evidence="4">CCC 489</strain>
    </source>
</reference>
<evidence type="ECO:0000256" key="3">
    <source>
        <dbReference type="SAM" id="MobiDB-lite"/>
    </source>
</evidence>
<sequence length="457" mass="50122">MAQNIIADSDGDESETHSPPHISNDDTERPKSSPHGTDHQSVSTDPSFFNSVFNEQQDAAREQPTKRDVIDLAEESEASAYVSFDQGYERVETGKDSIEKSLWDVPSSPEIMKPKRSAKRKTESNVTRTKITRGLRRQLDDIGYRSPDDEPTTPDISSKRRRMQAETGMPDDPPSTISHGSGGSLLVVLKARTPARKTENLSPPTQPLKPCNMNIMSSGSATNINTPREVFTPLVKSSSPQRPSSLAPEDLGVRQKEMSPQRSTNIAIKIDDDPVAAAINATDESEDDDVLYQEEARARHTTPKRPRGRPKKAMEATAAAEESAVAVRVKKKRGRPKKSDKVDQNDDKTAVVSDGASPDMASVPGDKSPAREQQMDRDSANGATLQESKTTETETENKPQPPPANRTSRDESTEGPVKKDVMTKKAEAASSSCSRQLYRVGLSKRTKIAPLLKIIRK</sequence>
<feature type="compositionally biased region" description="Basic and acidic residues" evidence="3">
    <location>
        <begin position="58"/>
        <end position="69"/>
    </location>
</feature>
<feature type="compositionally biased region" description="Basic and acidic residues" evidence="3">
    <location>
        <begin position="407"/>
        <end position="427"/>
    </location>
</feature>
<dbReference type="EMBL" id="SRPY01000196">
    <property type="protein sequence ID" value="KAG5927256.1"/>
    <property type="molecule type" value="Genomic_DNA"/>
</dbReference>
<evidence type="ECO:0000256" key="2">
    <source>
        <dbReference type="ARBA" id="ARBA00023125"/>
    </source>
</evidence>
<dbReference type="OrthoDB" id="5404794at2759"/>
<feature type="compositionally biased region" description="Low complexity" evidence="3">
    <location>
        <begin position="315"/>
        <end position="327"/>
    </location>
</feature>
<protein>
    <submittedName>
        <fullName evidence="4">Uncharacterized protein</fullName>
    </submittedName>
</protein>
<name>A0A8K0J8B4_9HYPO</name>
<feature type="compositionally biased region" description="Basic residues" evidence="3">
    <location>
        <begin position="299"/>
        <end position="311"/>
    </location>
</feature>
<keyword evidence="1" id="KW-0677">Repeat</keyword>
<feature type="region of interest" description="Disordered" evidence="3">
    <location>
        <begin position="1"/>
        <end position="69"/>
    </location>
</feature>
<feature type="compositionally biased region" description="Basic and acidic residues" evidence="3">
    <location>
        <begin position="14"/>
        <end position="31"/>
    </location>
</feature>
<feature type="compositionally biased region" description="Polar residues" evidence="3">
    <location>
        <begin position="235"/>
        <end position="244"/>
    </location>
</feature>
<dbReference type="GO" id="GO:0000785">
    <property type="term" value="C:chromatin"/>
    <property type="evidence" value="ECO:0007669"/>
    <property type="project" value="InterPro"/>
</dbReference>
<evidence type="ECO:0000313" key="4">
    <source>
        <dbReference type="EMBL" id="KAG5927256.1"/>
    </source>
</evidence>
<feature type="compositionally biased region" description="Basic and acidic residues" evidence="3">
    <location>
        <begin position="137"/>
        <end position="148"/>
    </location>
</feature>
<keyword evidence="2" id="KW-0238">DNA-binding</keyword>
<dbReference type="GO" id="GO:0006355">
    <property type="term" value="P:regulation of DNA-templated transcription"/>
    <property type="evidence" value="ECO:0007669"/>
    <property type="project" value="InterPro"/>
</dbReference>
<dbReference type="InterPro" id="IPR017956">
    <property type="entry name" value="AT_hook_DNA-bd_motif"/>
</dbReference>
<feature type="compositionally biased region" description="Acidic residues" evidence="3">
    <location>
        <begin position="283"/>
        <end position="292"/>
    </location>
</feature>
<organism evidence="4 5">
    <name type="scientific">Claviceps africana</name>
    <dbReference type="NCBI Taxonomy" id="83212"/>
    <lineage>
        <taxon>Eukaryota</taxon>
        <taxon>Fungi</taxon>
        <taxon>Dikarya</taxon>
        <taxon>Ascomycota</taxon>
        <taxon>Pezizomycotina</taxon>
        <taxon>Sordariomycetes</taxon>
        <taxon>Hypocreomycetidae</taxon>
        <taxon>Hypocreales</taxon>
        <taxon>Clavicipitaceae</taxon>
        <taxon>Claviceps</taxon>
    </lineage>
</organism>